<proteinExistence type="predicted"/>
<dbReference type="AlphaFoldDB" id="A0A6S7JB57"/>
<keyword evidence="1 5" id="KW-0768">Sushi</keyword>
<dbReference type="OrthoDB" id="5951868at2759"/>
<gene>
    <name evidence="6" type="ORF">PACLA_8A040286</name>
</gene>
<dbReference type="EMBL" id="CACRXK020014814">
    <property type="protein sequence ID" value="CAB4027451.1"/>
    <property type="molecule type" value="Genomic_DNA"/>
</dbReference>
<feature type="non-terminal residue" evidence="6">
    <location>
        <position position="1"/>
    </location>
</feature>
<dbReference type="Gene3D" id="2.10.70.10">
    <property type="entry name" value="Complement Module, domain 1"/>
    <property type="match status" value="3"/>
</dbReference>
<feature type="non-terminal residue" evidence="6">
    <location>
        <position position="237"/>
    </location>
</feature>
<dbReference type="Proteomes" id="UP001152795">
    <property type="component" value="Unassembled WGS sequence"/>
</dbReference>
<dbReference type="PANTHER" id="PTHR45656:SF4">
    <property type="entry name" value="PROTEIN CBR-CLEC-78"/>
    <property type="match status" value="1"/>
</dbReference>
<accession>A0A6S7JB57</accession>
<keyword evidence="7" id="KW-1185">Reference proteome</keyword>
<dbReference type="CDD" id="cd00033">
    <property type="entry name" value="CCP"/>
    <property type="match status" value="3"/>
</dbReference>
<keyword evidence="2" id="KW-0732">Signal</keyword>
<evidence type="ECO:0000313" key="7">
    <source>
        <dbReference type="Proteomes" id="UP001152795"/>
    </source>
</evidence>
<comment type="caution">
    <text evidence="6">The sequence shown here is derived from an EMBL/GenBank/DDBJ whole genome shotgun (WGS) entry which is preliminary data.</text>
</comment>
<comment type="caution">
    <text evidence="5">Lacks conserved residue(s) required for the propagation of feature annotation.</text>
</comment>
<evidence type="ECO:0000256" key="2">
    <source>
        <dbReference type="ARBA" id="ARBA00022729"/>
    </source>
</evidence>
<dbReference type="InterPro" id="IPR051277">
    <property type="entry name" value="SEZ6_CSMD_C4BPB_Regulators"/>
</dbReference>
<dbReference type="InterPro" id="IPR000436">
    <property type="entry name" value="Sushi_SCR_CCP_dom"/>
</dbReference>
<reference evidence="6" key="1">
    <citation type="submission" date="2020-04" db="EMBL/GenBank/DDBJ databases">
        <authorList>
            <person name="Alioto T."/>
            <person name="Alioto T."/>
            <person name="Gomez Garrido J."/>
        </authorList>
    </citation>
    <scope>NUCLEOTIDE SEQUENCE</scope>
    <source>
        <strain evidence="6">A484AB</strain>
    </source>
</reference>
<dbReference type="Pfam" id="PF00084">
    <property type="entry name" value="Sushi"/>
    <property type="match status" value="3"/>
</dbReference>
<feature type="disulfide bond" evidence="5">
    <location>
        <begin position="207"/>
        <end position="234"/>
    </location>
</feature>
<dbReference type="SMART" id="SM00032">
    <property type="entry name" value="CCP"/>
    <property type="match status" value="3"/>
</dbReference>
<dbReference type="PROSITE" id="PS50923">
    <property type="entry name" value="SUSHI"/>
    <property type="match status" value="3"/>
</dbReference>
<dbReference type="FunFam" id="2.10.70.10:FF:000014">
    <property type="entry name" value="Membrane cofactor protein"/>
    <property type="match status" value="1"/>
</dbReference>
<protein>
    <submittedName>
        <fullName evidence="6">Uncharacterized protein</fullName>
    </submittedName>
</protein>
<sequence length="237" mass="25144">SCPPLSAIPNGNINGGKQRTHGSHAIFSCNAGYQQIGSSLALCNDGTWSEKLPKCLAICRPIPSIKNGKVIGKGRLHIEGDKISFTCNPNYMLEGEEAIRCTSTGQWNASEPVCKLQVQTPSTTISTTSTTAQATTQVQIPSTTISTTSATTKTTTQVQIPSTTISTTSAEIATQAQPKNCPDIPKIRKAVVNGSGVIPGSKRTFSCYNHWELSGSSETTCLNNGQWSKPLPTCKLT</sequence>
<keyword evidence="3" id="KW-0677">Repeat</keyword>
<name>A0A6S7JB57_PARCT</name>
<dbReference type="InterPro" id="IPR035976">
    <property type="entry name" value="Sushi/SCR/CCP_sf"/>
</dbReference>
<evidence type="ECO:0000256" key="3">
    <source>
        <dbReference type="ARBA" id="ARBA00022737"/>
    </source>
</evidence>
<keyword evidence="4 5" id="KW-1015">Disulfide bond</keyword>
<evidence type="ECO:0000256" key="5">
    <source>
        <dbReference type="PROSITE-ProRule" id="PRU00302"/>
    </source>
</evidence>
<dbReference type="PANTHER" id="PTHR45656">
    <property type="entry name" value="PROTEIN CBR-CLEC-78"/>
    <property type="match status" value="1"/>
</dbReference>
<organism evidence="6 7">
    <name type="scientific">Paramuricea clavata</name>
    <name type="common">Red gorgonian</name>
    <name type="synonym">Violescent sea-whip</name>
    <dbReference type="NCBI Taxonomy" id="317549"/>
    <lineage>
        <taxon>Eukaryota</taxon>
        <taxon>Metazoa</taxon>
        <taxon>Cnidaria</taxon>
        <taxon>Anthozoa</taxon>
        <taxon>Octocorallia</taxon>
        <taxon>Malacalcyonacea</taxon>
        <taxon>Plexauridae</taxon>
        <taxon>Paramuricea</taxon>
    </lineage>
</organism>
<evidence type="ECO:0000256" key="1">
    <source>
        <dbReference type="ARBA" id="ARBA00022659"/>
    </source>
</evidence>
<evidence type="ECO:0000313" key="6">
    <source>
        <dbReference type="EMBL" id="CAB4027451.1"/>
    </source>
</evidence>
<dbReference type="SUPFAM" id="SSF57535">
    <property type="entry name" value="Complement control module/SCR domain"/>
    <property type="match status" value="3"/>
</dbReference>
<feature type="disulfide bond" evidence="5">
    <location>
        <begin position="87"/>
        <end position="114"/>
    </location>
</feature>
<evidence type="ECO:0000256" key="4">
    <source>
        <dbReference type="ARBA" id="ARBA00023157"/>
    </source>
</evidence>